<dbReference type="RefSeq" id="WP_176626036.1">
    <property type="nucleotide sequence ID" value="NZ_JABXXQ010000429.1"/>
</dbReference>
<dbReference type="SUPFAM" id="SSF52833">
    <property type="entry name" value="Thioredoxin-like"/>
    <property type="match status" value="1"/>
</dbReference>
<dbReference type="CDD" id="cd02970">
    <property type="entry name" value="PRX_like2"/>
    <property type="match status" value="1"/>
</dbReference>
<reference evidence="13 15" key="2">
    <citation type="submission" date="2020-08" db="EMBL/GenBank/DDBJ databases">
        <title>Genomic Encyclopedia of Type Strains, Phase III (KMG-III): the genomes of soil and plant-associated and newly described type strains.</title>
        <authorList>
            <person name="Whitman W."/>
        </authorList>
    </citation>
    <scope>NUCLEOTIDE SEQUENCE [LARGE SCALE GENOMIC DNA]</scope>
    <source>
        <strain evidence="13 15">CECT 8088</strain>
    </source>
</reference>
<keyword evidence="6" id="KW-1015">Disulfide bond</keyword>
<dbReference type="EC" id="1.11.1.24" evidence="2"/>
<comment type="catalytic activity">
    <reaction evidence="11">
        <text>a hydroperoxide + [thioredoxin]-dithiol = an alcohol + [thioredoxin]-disulfide + H2O</text>
        <dbReference type="Rhea" id="RHEA:62620"/>
        <dbReference type="Rhea" id="RHEA-COMP:10698"/>
        <dbReference type="Rhea" id="RHEA-COMP:10700"/>
        <dbReference type="ChEBI" id="CHEBI:15377"/>
        <dbReference type="ChEBI" id="CHEBI:29950"/>
        <dbReference type="ChEBI" id="CHEBI:30879"/>
        <dbReference type="ChEBI" id="CHEBI:35924"/>
        <dbReference type="ChEBI" id="CHEBI:50058"/>
        <dbReference type="EC" id="1.11.1.24"/>
    </reaction>
</comment>
<name>A0A850P0M0_9PROT</name>
<feature type="domain" description="Thioredoxin" evidence="12">
    <location>
        <begin position="51"/>
        <end position="222"/>
    </location>
</feature>
<evidence type="ECO:0000259" key="12">
    <source>
        <dbReference type="PROSITE" id="PS51352"/>
    </source>
</evidence>
<evidence type="ECO:0000256" key="10">
    <source>
        <dbReference type="ARBA" id="ARBA00042639"/>
    </source>
</evidence>
<dbReference type="InterPro" id="IPR013766">
    <property type="entry name" value="Thioredoxin_domain"/>
</dbReference>
<dbReference type="Gene3D" id="3.40.30.10">
    <property type="entry name" value="Glutaredoxin"/>
    <property type="match status" value="1"/>
</dbReference>
<gene>
    <name evidence="13" type="ORF">FHR90_000714</name>
    <name evidence="14" type="ORF">HUK83_14860</name>
</gene>
<keyword evidence="5" id="KW-0560">Oxidoreductase</keyword>
<evidence type="ECO:0000256" key="11">
    <source>
        <dbReference type="ARBA" id="ARBA00049091"/>
    </source>
</evidence>
<dbReference type="InterPro" id="IPR000866">
    <property type="entry name" value="AhpC/TSA"/>
</dbReference>
<evidence type="ECO:0000313" key="13">
    <source>
        <dbReference type="EMBL" id="MBB3172900.1"/>
    </source>
</evidence>
<comment type="similarity">
    <text evidence="9">Belongs to the peroxiredoxin family. BCP/PrxQ subfamily.</text>
</comment>
<proteinExistence type="inferred from homology"/>
<dbReference type="PROSITE" id="PS51352">
    <property type="entry name" value="THIOREDOXIN_2"/>
    <property type="match status" value="1"/>
</dbReference>
<dbReference type="PANTHER" id="PTHR42801">
    <property type="entry name" value="THIOREDOXIN-DEPENDENT PEROXIDE REDUCTASE"/>
    <property type="match status" value="1"/>
</dbReference>
<evidence type="ECO:0000313" key="14">
    <source>
        <dbReference type="EMBL" id="NVN31607.1"/>
    </source>
</evidence>
<dbReference type="InterPro" id="IPR036249">
    <property type="entry name" value="Thioredoxin-like_sf"/>
</dbReference>
<evidence type="ECO:0000256" key="4">
    <source>
        <dbReference type="ARBA" id="ARBA00022862"/>
    </source>
</evidence>
<dbReference type="EMBL" id="JABXXQ010000429">
    <property type="protein sequence ID" value="NVN31607.1"/>
    <property type="molecule type" value="Genomic_DNA"/>
</dbReference>
<evidence type="ECO:0000256" key="1">
    <source>
        <dbReference type="ARBA" id="ARBA00003330"/>
    </source>
</evidence>
<evidence type="ECO:0000256" key="8">
    <source>
        <dbReference type="ARBA" id="ARBA00032824"/>
    </source>
</evidence>
<evidence type="ECO:0000256" key="9">
    <source>
        <dbReference type="ARBA" id="ARBA00038489"/>
    </source>
</evidence>
<dbReference type="Proteomes" id="UP000557688">
    <property type="component" value="Unassembled WGS sequence"/>
</dbReference>
<organism evidence="14 16">
    <name type="scientific">Endobacter medicaginis</name>
    <dbReference type="NCBI Taxonomy" id="1181271"/>
    <lineage>
        <taxon>Bacteria</taxon>
        <taxon>Pseudomonadati</taxon>
        <taxon>Pseudomonadota</taxon>
        <taxon>Alphaproteobacteria</taxon>
        <taxon>Acetobacterales</taxon>
        <taxon>Acetobacteraceae</taxon>
        <taxon>Endobacter</taxon>
    </lineage>
</organism>
<evidence type="ECO:0000256" key="5">
    <source>
        <dbReference type="ARBA" id="ARBA00023002"/>
    </source>
</evidence>
<comment type="caution">
    <text evidence="14">The sequence shown here is derived from an EMBL/GenBank/DDBJ whole genome shotgun (WGS) entry which is preliminary data.</text>
</comment>
<sequence>MPDIAVAPLSLGERFRALQQERERSWSPAALAINAGQRATLRRTHDAARHVRVGDVLPDTELRREDGTLLSLDALVDGGSVVLVFFRFATCPACNIALPYYRDTLAPALAAAGVTLLAVSPQPYPALGEIARRHALPFEVVSDPALSLSRALGITYVFDDASRAVAEARGERPETLNGVSQWELPKPAVLVVGPGRIARFVDVSPDWMDRTESAAVLEALGLDARAADLARHEQEQIHAA</sequence>
<keyword evidence="15" id="KW-1185">Reference proteome</keyword>
<dbReference type="Proteomes" id="UP000565205">
    <property type="component" value="Unassembled WGS sequence"/>
</dbReference>
<dbReference type="GO" id="GO:0045454">
    <property type="term" value="P:cell redox homeostasis"/>
    <property type="evidence" value="ECO:0007669"/>
    <property type="project" value="TreeGrafter"/>
</dbReference>
<comment type="function">
    <text evidence="1">Thiol-specific peroxidase that catalyzes the reduction of hydrogen peroxide and organic hydroperoxides to water and alcohols, respectively. Plays a role in cell protection against oxidative stress by detoxifying peroxides and as sensor of hydrogen peroxide-mediated signaling events.</text>
</comment>
<dbReference type="EMBL" id="JACHXV010000002">
    <property type="protein sequence ID" value="MBB3172900.1"/>
    <property type="molecule type" value="Genomic_DNA"/>
</dbReference>
<evidence type="ECO:0000313" key="15">
    <source>
        <dbReference type="Proteomes" id="UP000557688"/>
    </source>
</evidence>
<protein>
    <recommendedName>
        <fullName evidence="2">thioredoxin-dependent peroxiredoxin</fullName>
        <ecNumber evidence="2">1.11.1.24</ecNumber>
    </recommendedName>
    <alternativeName>
        <fullName evidence="8">Thioredoxin peroxidase</fullName>
    </alternativeName>
    <alternativeName>
        <fullName evidence="10">Thioredoxin-dependent peroxiredoxin Bcp</fullName>
    </alternativeName>
</protein>
<keyword evidence="3" id="KW-0575">Peroxidase</keyword>
<dbReference type="AlphaFoldDB" id="A0A850P0M0"/>
<dbReference type="PANTHER" id="PTHR42801:SF7">
    <property type="entry name" value="SLL1159 PROTEIN"/>
    <property type="match status" value="1"/>
</dbReference>
<evidence type="ECO:0000313" key="16">
    <source>
        <dbReference type="Proteomes" id="UP000565205"/>
    </source>
</evidence>
<accession>A0A850P0M0</accession>
<dbReference type="Pfam" id="PF00578">
    <property type="entry name" value="AhpC-TSA"/>
    <property type="match status" value="1"/>
</dbReference>
<dbReference type="InterPro" id="IPR050924">
    <property type="entry name" value="Peroxiredoxin_BCP/PrxQ"/>
</dbReference>
<evidence type="ECO:0000256" key="6">
    <source>
        <dbReference type="ARBA" id="ARBA00023157"/>
    </source>
</evidence>
<keyword evidence="4" id="KW-0049">Antioxidant</keyword>
<dbReference type="GO" id="GO:0034599">
    <property type="term" value="P:cellular response to oxidative stress"/>
    <property type="evidence" value="ECO:0007669"/>
    <property type="project" value="TreeGrafter"/>
</dbReference>
<evidence type="ECO:0000256" key="2">
    <source>
        <dbReference type="ARBA" id="ARBA00013017"/>
    </source>
</evidence>
<reference evidence="14 16" key="1">
    <citation type="submission" date="2020-06" db="EMBL/GenBank/DDBJ databases">
        <title>Description of novel acetic acid bacteria.</title>
        <authorList>
            <person name="Sombolestani A."/>
        </authorList>
    </citation>
    <scope>NUCLEOTIDE SEQUENCE [LARGE SCALE GENOMIC DNA]</scope>
    <source>
        <strain evidence="14 16">LMG 26838</strain>
    </source>
</reference>
<evidence type="ECO:0000256" key="7">
    <source>
        <dbReference type="ARBA" id="ARBA00023284"/>
    </source>
</evidence>
<dbReference type="GO" id="GO:0008379">
    <property type="term" value="F:thioredoxin peroxidase activity"/>
    <property type="evidence" value="ECO:0007669"/>
    <property type="project" value="TreeGrafter"/>
</dbReference>
<dbReference type="GO" id="GO:0005737">
    <property type="term" value="C:cytoplasm"/>
    <property type="evidence" value="ECO:0007669"/>
    <property type="project" value="TreeGrafter"/>
</dbReference>
<evidence type="ECO:0000256" key="3">
    <source>
        <dbReference type="ARBA" id="ARBA00022559"/>
    </source>
</evidence>
<keyword evidence="7" id="KW-0676">Redox-active center</keyword>